<dbReference type="Proteomes" id="UP000236291">
    <property type="component" value="Unassembled WGS sequence"/>
</dbReference>
<gene>
    <name evidence="1" type="ORF">L195_g035242</name>
</gene>
<dbReference type="EMBL" id="ASHM01035614">
    <property type="protein sequence ID" value="PNX79258.1"/>
    <property type="molecule type" value="Genomic_DNA"/>
</dbReference>
<dbReference type="AlphaFoldDB" id="A0A2K3LL37"/>
<sequence>MPGWFRSNISCVVAFYGCRQVAQWQGGTELVMGMAWCLNTVGRTRFVFVKGAAYGCFS</sequence>
<comment type="caution">
    <text evidence="1">The sequence shown here is derived from an EMBL/GenBank/DDBJ whole genome shotgun (WGS) entry which is preliminary data.</text>
</comment>
<dbReference type="PROSITE" id="PS51257">
    <property type="entry name" value="PROKAR_LIPOPROTEIN"/>
    <property type="match status" value="1"/>
</dbReference>
<protein>
    <submittedName>
        <fullName evidence="1">Uncharacterized protein</fullName>
    </submittedName>
</protein>
<evidence type="ECO:0000313" key="1">
    <source>
        <dbReference type="EMBL" id="PNX79258.1"/>
    </source>
</evidence>
<accession>A0A2K3LL37</accession>
<name>A0A2K3LL37_TRIPR</name>
<proteinExistence type="predicted"/>
<reference evidence="1 2" key="2">
    <citation type="journal article" date="2017" name="Front. Plant Sci.">
        <title>Gene Classification and Mining of Molecular Markers Useful in Red Clover (Trifolium pratense) Breeding.</title>
        <authorList>
            <person name="Istvanek J."/>
            <person name="Dluhosova J."/>
            <person name="Dluhos P."/>
            <person name="Patkova L."/>
            <person name="Nedelnik J."/>
            <person name="Repkova J."/>
        </authorList>
    </citation>
    <scope>NUCLEOTIDE SEQUENCE [LARGE SCALE GENOMIC DNA]</scope>
    <source>
        <strain evidence="2">cv. Tatra</strain>
        <tissue evidence="1">Young leaves</tissue>
    </source>
</reference>
<evidence type="ECO:0000313" key="2">
    <source>
        <dbReference type="Proteomes" id="UP000236291"/>
    </source>
</evidence>
<organism evidence="1 2">
    <name type="scientific">Trifolium pratense</name>
    <name type="common">Red clover</name>
    <dbReference type="NCBI Taxonomy" id="57577"/>
    <lineage>
        <taxon>Eukaryota</taxon>
        <taxon>Viridiplantae</taxon>
        <taxon>Streptophyta</taxon>
        <taxon>Embryophyta</taxon>
        <taxon>Tracheophyta</taxon>
        <taxon>Spermatophyta</taxon>
        <taxon>Magnoliopsida</taxon>
        <taxon>eudicotyledons</taxon>
        <taxon>Gunneridae</taxon>
        <taxon>Pentapetalae</taxon>
        <taxon>rosids</taxon>
        <taxon>fabids</taxon>
        <taxon>Fabales</taxon>
        <taxon>Fabaceae</taxon>
        <taxon>Papilionoideae</taxon>
        <taxon>50 kb inversion clade</taxon>
        <taxon>NPAAA clade</taxon>
        <taxon>Hologalegina</taxon>
        <taxon>IRL clade</taxon>
        <taxon>Trifolieae</taxon>
        <taxon>Trifolium</taxon>
    </lineage>
</organism>
<reference evidence="1 2" key="1">
    <citation type="journal article" date="2014" name="Am. J. Bot.">
        <title>Genome assembly and annotation for red clover (Trifolium pratense; Fabaceae).</title>
        <authorList>
            <person name="Istvanek J."/>
            <person name="Jaros M."/>
            <person name="Krenek A."/>
            <person name="Repkova J."/>
        </authorList>
    </citation>
    <scope>NUCLEOTIDE SEQUENCE [LARGE SCALE GENOMIC DNA]</scope>
    <source>
        <strain evidence="2">cv. Tatra</strain>
        <tissue evidence="1">Young leaves</tissue>
    </source>
</reference>